<evidence type="ECO:0000313" key="5">
    <source>
        <dbReference type="Proteomes" id="UP000658202"/>
    </source>
</evidence>
<dbReference type="AlphaFoldDB" id="A0A420DEA8"/>
<dbReference type="RefSeq" id="WP_120212178.1">
    <property type="nucleotide sequence ID" value="NZ_RAQH01000001.1"/>
</dbReference>
<dbReference type="Proteomes" id="UP000285906">
    <property type="component" value="Unassembled WGS sequence"/>
</dbReference>
<name>A0A420DEA8_9FLAO</name>
<dbReference type="EMBL" id="RAQH01000001">
    <property type="protein sequence ID" value="RKE89889.1"/>
    <property type="molecule type" value="Genomic_DNA"/>
</dbReference>
<dbReference type="InterPro" id="IPR025381">
    <property type="entry name" value="DUF4296"/>
</dbReference>
<evidence type="ECO:0000313" key="2">
    <source>
        <dbReference type="EMBL" id="GGG46089.1"/>
    </source>
</evidence>
<reference evidence="5" key="3">
    <citation type="journal article" date="2019" name="Int. J. Syst. Evol. Microbiol.">
        <title>The Global Catalogue of Microorganisms (GCM) 10K type strain sequencing project: providing services to taxonomists for standard genome sequencing and annotation.</title>
        <authorList>
            <consortium name="The Broad Institute Genomics Platform"/>
            <consortium name="The Broad Institute Genome Sequencing Center for Infectious Disease"/>
            <person name="Wu L."/>
            <person name="Ma J."/>
        </authorList>
    </citation>
    <scope>NUCLEOTIDE SEQUENCE [LARGE SCALE GENOMIC DNA]</scope>
    <source>
        <strain evidence="5">CCM 8490</strain>
    </source>
</reference>
<protein>
    <submittedName>
        <fullName evidence="3">Uncharacterized protein DUF4296</fullName>
    </submittedName>
</protein>
<feature type="domain" description="DUF4296" evidence="1">
    <location>
        <begin position="40"/>
        <end position="114"/>
    </location>
</feature>
<accession>A0A420DEA8</accession>
<organism evidence="3 4">
    <name type="scientific">Epilithonimonas arachidiradicis</name>
    <dbReference type="NCBI Taxonomy" id="1617282"/>
    <lineage>
        <taxon>Bacteria</taxon>
        <taxon>Pseudomonadati</taxon>
        <taxon>Bacteroidota</taxon>
        <taxon>Flavobacteriia</taxon>
        <taxon>Flavobacteriales</taxon>
        <taxon>Weeksellaceae</taxon>
        <taxon>Chryseobacterium group</taxon>
        <taxon>Epilithonimonas</taxon>
    </lineage>
</organism>
<reference evidence="2" key="1">
    <citation type="journal article" date="2014" name="Int. J. Syst. Evol. Microbiol.">
        <title>Complete genome of a new Firmicutes species belonging to the dominant human colonic microbiota ('Ruminococcus bicirculans') reveals two chromosomes and a selective capacity to utilize plant glucans.</title>
        <authorList>
            <consortium name="NISC Comparative Sequencing Program"/>
            <person name="Wegmann U."/>
            <person name="Louis P."/>
            <person name="Goesmann A."/>
            <person name="Henrissat B."/>
            <person name="Duncan S.H."/>
            <person name="Flint H.J."/>
        </authorList>
    </citation>
    <scope>NUCLEOTIDE SEQUENCE</scope>
    <source>
        <strain evidence="2">CCM 8490</strain>
    </source>
</reference>
<dbReference type="Pfam" id="PF14129">
    <property type="entry name" value="DUF4296"/>
    <property type="match status" value="1"/>
</dbReference>
<evidence type="ECO:0000313" key="4">
    <source>
        <dbReference type="Proteomes" id="UP000285906"/>
    </source>
</evidence>
<evidence type="ECO:0000259" key="1">
    <source>
        <dbReference type="Pfam" id="PF14129"/>
    </source>
</evidence>
<evidence type="ECO:0000313" key="3">
    <source>
        <dbReference type="EMBL" id="RKE89889.1"/>
    </source>
</evidence>
<keyword evidence="5" id="KW-1185">Reference proteome</keyword>
<gene>
    <name evidence="3" type="ORF">BXY58_0469</name>
    <name evidence="2" type="ORF">GCM10007332_04480</name>
</gene>
<dbReference type="Proteomes" id="UP000658202">
    <property type="component" value="Unassembled WGS sequence"/>
</dbReference>
<proteinExistence type="predicted"/>
<sequence length="141" mass="16341">MKKFFFLKSIVPKNYDMRHFIFSLMMIFCVLSCTEAIEKPKDIIPKDKMSEIIADFAINEQSYSIGGNINSENATRFILKKYNIKGELFTESYKYYMTKPETIQEIFDKAQEIIISKDPKADGYIRKKLKEAGGTLPAQAR</sequence>
<dbReference type="OrthoDB" id="1525222at2"/>
<dbReference type="EMBL" id="BMCW01000001">
    <property type="protein sequence ID" value="GGG46089.1"/>
    <property type="molecule type" value="Genomic_DNA"/>
</dbReference>
<reference evidence="2" key="4">
    <citation type="submission" date="2024-05" db="EMBL/GenBank/DDBJ databases">
        <authorList>
            <person name="Sun Q."/>
            <person name="Sedlacek I."/>
        </authorList>
    </citation>
    <scope>NUCLEOTIDE SEQUENCE</scope>
    <source>
        <strain evidence="2">CCM 8490</strain>
    </source>
</reference>
<reference evidence="3 4" key="2">
    <citation type="submission" date="2018-09" db="EMBL/GenBank/DDBJ databases">
        <title>Genomic Encyclopedia of Archaeal and Bacterial Type Strains, Phase II (KMG-II): from individual species to whole genera.</title>
        <authorList>
            <person name="Goeker M."/>
        </authorList>
    </citation>
    <scope>NUCLEOTIDE SEQUENCE [LARGE SCALE GENOMIC DNA]</scope>
    <source>
        <strain evidence="3 4">DSM 27620</strain>
    </source>
</reference>
<comment type="caution">
    <text evidence="3">The sequence shown here is derived from an EMBL/GenBank/DDBJ whole genome shotgun (WGS) entry which is preliminary data.</text>
</comment>